<comment type="caution">
    <text evidence="2">The sequence shown here is derived from an EMBL/GenBank/DDBJ whole genome shotgun (WGS) entry which is preliminary data.</text>
</comment>
<dbReference type="AlphaFoldDB" id="A0A919QXL5"/>
<dbReference type="PROSITE" id="PS51318">
    <property type="entry name" value="TAT"/>
    <property type="match status" value="1"/>
</dbReference>
<gene>
    <name evidence="2" type="ORF">Sru01_06900</name>
</gene>
<dbReference type="Proteomes" id="UP000655287">
    <property type="component" value="Unassembled WGS sequence"/>
</dbReference>
<accession>A0A919QXL5</accession>
<keyword evidence="1" id="KW-0732">Signal</keyword>
<organism evidence="2 3">
    <name type="scientific">Sphaerisporangium rufum</name>
    <dbReference type="NCBI Taxonomy" id="1381558"/>
    <lineage>
        <taxon>Bacteria</taxon>
        <taxon>Bacillati</taxon>
        <taxon>Actinomycetota</taxon>
        <taxon>Actinomycetes</taxon>
        <taxon>Streptosporangiales</taxon>
        <taxon>Streptosporangiaceae</taxon>
        <taxon>Sphaerisporangium</taxon>
    </lineage>
</organism>
<keyword evidence="3" id="KW-1185">Reference proteome</keyword>
<evidence type="ECO:0000313" key="3">
    <source>
        <dbReference type="Proteomes" id="UP000655287"/>
    </source>
</evidence>
<dbReference type="EMBL" id="BOOU01000010">
    <property type="protein sequence ID" value="GII75708.1"/>
    <property type="molecule type" value="Genomic_DNA"/>
</dbReference>
<evidence type="ECO:0008006" key="4">
    <source>
        <dbReference type="Google" id="ProtNLM"/>
    </source>
</evidence>
<name>A0A919QXL5_9ACTN</name>
<proteinExistence type="predicted"/>
<evidence type="ECO:0000313" key="2">
    <source>
        <dbReference type="EMBL" id="GII75708.1"/>
    </source>
</evidence>
<dbReference type="InterPro" id="IPR006311">
    <property type="entry name" value="TAT_signal"/>
</dbReference>
<protein>
    <recommendedName>
        <fullName evidence="4">Tat pathway signal protein</fullName>
    </recommendedName>
</protein>
<dbReference type="RefSeq" id="WP_203982361.1">
    <property type="nucleotide sequence ID" value="NZ_BOOU01000010.1"/>
</dbReference>
<reference evidence="2" key="1">
    <citation type="submission" date="2021-01" db="EMBL/GenBank/DDBJ databases">
        <title>Whole genome shotgun sequence of Sphaerisporangium rufum NBRC 109079.</title>
        <authorList>
            <person name="Komaki H."/>
            <person name="Tamura T."/>
        </authorList>
    </citation>
    <scope>NUCLEOTIDE SEQUENCE</scope>
    <source>
        <strain evidence="2">NBRC 109079</strain>
    </source>
</reference>
<sequence length="204" mass="22692">MRHEPDTRRLPRRSLLAGAAVLGLSAATAEAALSPAPAAAENRYSLNGWRFCVNCFGLFLVDYTVERSYCPRTRGAHQAMGWIFQLTYNVSDPGIGEGSKVQSNWRHCYRCAGLYWALTDAPRCPAGGAHAYIRPSSGGPRQFLLTHDVGEPAGTQHQWRYCFKCSVLFYNGYAYRNEYGLCPYDFVWGHTAAGFDFALPVSAY</sequence>
<feature type="signal peptide" evidence="1">
    <location>
        <begin position="1"/>
        <end position="31"/>
    </location>
</feature>
<feature type="chain" id="PRO_5036931479" description="Tat pathway signal protein" evidence="1">
    <location>
        <begin position="32"/>
        <end position="204"/>
    </location>
</feature>
<evidence type="ECO:0000256" key="1">
    <source>
        <dbReference type="SAM" id="SignalP"/>
    </source>
</evidence>